<protein>
    <submittedName>
        <fullName evidence="3">GIY-YIG nuclease family protein</fullName>
    </submittedName>
</protein>
<dbReference type="Pfam" id="PF01541">
    <property type="entry name" value="GIY-YIG"/>
    <property type="match status" value="1"/>
</dbReference>
<dbReference type="EMBL" id="JAIRBB010000001">
    <property type="protein sequence ID" value="MCG2429749.1"/>
    <property type="molecule type" value="Genomic_DNA"/>
</dbReference>
<feature type="domain" description="GIY-YIG" evidence="2">
    <location>
        <begin position="2"/>
        <end position="78"/>
    </location>
</feature>
<accession>A0A9X1U2N3</accession>
<dbReference type="CDD" id="cd10456">
    <property type="entry name" value="GIY-YIG_UPF0213"/>
    <property type="match status" value="1"/>
</dbReference>
<comment type="caution">
    <text evidence="3">The sequence shown here is derived from an EMBL/GenBank/DDBJ whole genome shotgun (WGS) entry which is preliminary data.</text>
</comment>
<evidence type="ECO:0000259" key="2">
    <source>
        <dbReference type="PROSITE" id="PS50164"/>
    </source>
</evidence>
<dbReference type="PANTHER" id="PTHR34477">
    <property type="entry name" value="UPF0213 PROTEIN YHBQ"/>
    <property type="match status" value="1"/>
</dbReference>
<dbReference type="RefSeq" id="WP_237606478.1">
    <property type="nucleotide sequence ID" value="NZ_JAIRBB010000001.1"/>
</dbReference>
<dbReference type="Proteomes" id="UP001139462">
    <property type="component" value="Unassembled WGS sequence"/>
</dbReference>
<evidence type="ECO:0000313" key="3">
    <source>
        <dbReference type="EMBL" id="MCG2429749.1"/>
    </source>
</evidence>
<proteinExistence type="inferred from homology"/>
<comment type="similarity">
    <text evidence="1">Belongs to the UPF0213 family.</text>
</comment>
<dbReference type="PROSITE" id="PS50164">
    <property type="entry name" value="GIY_YIG"/>
    <property type="match status" value="1"/>
</dbReference>
<dbReference type="PANTHER" id="PTHR34477:SF1">
    <property type="entry name" value="UPF0213 PROTEIN YHBQ"/>
    <property type="match status" value="1"/>
</dbReference>
<dbReference type="Gene3D" id="3.40.1440.10">
    <property type="entry name" value="GIY-YIG endonuclease"/>
    <property type="match status" value="1"/>
</dbReference>
<evidence type="ECO:0000256" key="1">
    <source>
        <dbReference type="ARBA" id="ARBA00007435"/>
    </source>
</evidence>
<dbReference type="InterPro" id="IPR035901">
    <property type="entry name" value="GIY-YIG_endonuc_sf"/>
</dbReference>
<gene>
    <name evidence="3" type="ORF">K8344_01335</name>
</gene>
<dbReference type="InterPro" id="IPR050190">
    <property type="entry name" value="UPF0213_domain"/>
</dbReference>
<reference evidence="3" key="1">
    <citation type="submission" date="2021-09" db="EMBL/GenBank/DDBJ databases">
        <title>Genome of Aequorivita sp. strain F64183.</title>
        <authorList>
            <person name="Wang Y."/>
        </authorList>
    </citation>
    <scope>NUCLEOTIDE SEQUENCE</scope>
    <source>
        <strain evidence="3">F64183</strain>
    </source>
</reference>
<dbReference type="AlphaFoldDB" id="A0A9X1U2N3"/>
<dbReference type="SUPFAM" id="SSF82771">
    <property type="entry name" value="GIY-YIG endonuclease"/>
    <property type="match status" value="1"/>
</dbReference>
<name>A0A9X1U2N3_9FLAO</name>
<sequence length="111" mass="13278">MKFYFTYILQCSDNSYYTGMTNDLERRLVQHNEGIKKDCYTFKRRPVVLKWHLQCTNSTEAIKVEKQIKGWSRRKKTALIEENWQDLIEFSKNYTEYGHPDKRNPSSTGSD</sequence>
<evidence type="ECO:0000313" key="4">
    <source>
        <dbReference type="Proteomes" id="UP001139462"/>
    </source>
</evidence>
<organism evidence="3 4">
    <name type="scientific">Aequorivita xiaoshiensis</name>
    <dbReference type="NCBI Taxonomy" id="2874476"/>
    <lineage>
        <taxon>Bacteria</taxon>
        <taxon>Pseudomonadati</taxon>
        <taxon>Bacteroidota</taxon>
        <taxon>Flavobacteriia</taxon>
        <taxon>Flavobacteriales</taxon>
        <taxon>Flavobacteriaceae</taxon>
        <taxon>Aequorivita</taxon>
    </lineage>
</organism>
<keyword evidence="4" id="KW-1185">Reference proteome</keyword>
<dbReference type="InterPro" id="IPR000305">
    <property type="entry name" value="GIY-YIG_endonuc"/>
</dbReference>